<accession>A0A8X6HMY4</accession>
<dbReference type="Proteomes" id="UP000887116">
    <property type="component" value="Unassembled WGS sequence"/>
</dbReference>
<organism evidence="1 2">
    <name type="scientific">Trichonephila clavata</name>
    <name type="common">Joro spider</name>
    <name type="synonym">Nephila clavata</name>
    <dbReference type="NCBI Taxonomy" id="2740835"/>
    <lineage>
        <taxon>Eukaryota</taxon>
        <taxon>Metazoa</taxon>
        <taxon>Ecdysozoa</taxon>
        <taxon>Arthropoda</taxon>
        <taxon>Chelicerata</taxon>
        <taxon>Arachnida</taxon>
        <taxon>Araneae</taxon>
        <taxon>Araneomorphae</taxon>
        <taxon>Entelegynae</taxon>
        <taxon>Araneoidea</taxon>
        <taxon>Nephilidae</taxon>
        <taxon>Trichonephila</taxon>
    </lineage>
</organism>
<evidence type="ECO:0000313" key="2">
    <source>
        <dbReference type="Proteomes" id="UP000887116"/>
    </source>
</evidence>
<proteinExistence type="predicted"/>
<reference evidence="1" key="1">
    <citation type="submission" date="2020-07" db="EMBL/GenBank/DDBJ databases">
        <title>Multicomponent nature underlies the extraordinary mechanical properties of spider dragline silk.</title>
        <authorList>
            <person name="Kono N."/>
            <person name="Nakamura H."/>
            <person name="Mori M."/>
            <person name="Yoshida Y."/>
            <person name="Ohtoshi R."/>
            <person name="Malay A.D."/>
            <person name="Moran D.A.P."/>
            <person name="Tomita M."/>
            <person name="Numata K."/>
            <person name="Arakawa K."/>
        </authorList>
    </citation>
    <scope>NUCLEOTIDE SEQUENCE</scope>
</reference>
<protein>
    <submittedName>
        <fullName evidence="1">Uncharacterized protein</fullName>
    </submittedName>
</protein>
<keyword evidence="2" id="KW-1185">Reference proteome</keyword>
<evidence type="ECO:0000313" key="1">
    <source>
        <dbReference type="EMBL" id="GFR26956.1"/>
    </source>
</evidence>
<comment type="caution">
    <text evidence="1">The sequence shown here is derived from an EMBL/GenBank/DDBJ whole genome shotgun (WGS) entry which is preliminary data.</text>
</comment>
<sequence>MLTDRCGHYNRLCLTRTVGVEDVVANNIFELEERDTAMHTKEEGKNTTTIKSRNAMLGLLINFRRVVHDDIPTQCWVGLHDELVAIVSKSIGFAHFEFFSEIALH</sequence>
<dbReference type="EMBL" id="BMAO01018896">
    <property type="protein sequence ID" value="GFR26956.1"/>
    <property type="molecule type" value="Genomic_DNA"/>
</dbReference>
<dbReference type="AlphaFoldDB" id="A0A8X6HMY4"/>
<gene>
    <name evidence="1" type="ORF">TNCT_191761</name>
</gene>
<name>A0A8X6HMY4_TRICU</name>